<evidence type="ECO:0000256" key="5">
    <source>
        <dbReference type="ARBA" id="ARBA00023002"/>
    </source>
</evidence>
<keyword evidence="9" id="KW-1185">Reference proteome</keyword>
<feature type="non-terminal residue" evidence="8">
    <location>
        <position position="1"/>
    </location>
</feature>
<dbReference type="InterPro" id="IPR050364">
    <property type="entry name" value="Cytochrome_P450_fung"/>
</dbReference>
<dbReference type="EMBL" id="KZ293481">
    <property type="protein sequence ID" value="PBK60874.1"/>
    <property type="molecule type" value="Genomic_DNA"/>
</dbReference>
<dbReference type="GO" id="GO:0020037">
    <property type="term" value="F:heme binding"/>
    <property type="evidence" value="ECO:0007669"/>
    <property type="project" value="InterPro"/>
</dbReference>
<dbReference type="SUPFAM" id="SSF48264">
    <property type="entry name" value="Cytochrome P450"/>
    <property type="match status" value="1"/>
</dbReference>
<dbReference type="PANTHER" id="PTHR46300">
    <property type="entry name" value="P450, PUTATIVE (EUROFUNG)-RELATED-RELATED"/>
    <property type="match status" value="1"/>
</dbReference>
<keyword evidence="4" id="KW-0479">Metal-binding</keyword>
<proteinExistence type="inferred from homology"/>
<dbReference type="STRING" id="1076256.A0A2H3AVX0"/>
<accession>A0A2H3AVX0</accession>
<evidence type="ECO:0000256" key="1">
    <source>
        <dbReference type="ARBA" id="ARBA00001971"/>
    </source>
</evidence>
<dbReference type="GO" id="GO:0005506">
    <property type="term" value="F:iron ion binding"/>
    <property type="evidence" value="ECO:0007669"/>
    <property type="project" value="InterPro"/>
</dbReference>
<keyword evidence="3" id="KW-0349">Heme</keyword>
<dbReference type="InterPro" id="IPR036396">
    <property type="entry name" value="Cyt_P450_sf"/>
</dbReference>
<evidence type="ECO:0000256" key="4">
    <source>
        <dbReference type="ARBA" id="ARBA00022723"/>
    </source>
</evidence>
<keyword evidence="7" id="KW-0503">Monooxygenase</keyword>
<dbReference type="InterPro" id="IPR001128">
    <property type="entry name" value="Cyt_P450"/>
</dbReference>
<organism evidence="8 9">
    <name type="scientific">Armillaria solidipes</name>
    <dbReference type="NCBI Taxonomy" id="1076256"/>
    <lineage>
        <taxon>Eukaryota</taxon>
        <taxon>Fungi</taxon>
        <taxon>Dikarya</taxon>
        <taxon>Basidiomycota</taxon>
        <taxon>Agaricomycotina</taxon>
        <taxon>Agaricomycetes</taxon>
        <taxon>Agaricomycetidae</taxon>
        <taxon>Agaricales</taxon>
        <taxon>Marasmiineae</taxon>
        <taxon>Physalacriaceae</taxon>
        <taxon>Armillaria</taxon>
    </lineage>
</organism>
<dbReference type="GO" id="GO:0016705">
    <property type="term" value="F:oxidoreductase activity, acting on paired donors, with incorporation or reduction of molecular oxygen"/>
    <property type="evidence" value="ECO:0007669"/>
    <property type="project" value="InterPro"/>
</dbReference>
<evidence type="ECO:0000256" key="7">
    <source>
        <dbReference type="ARBA" id="ARBA00023033"/>
    </source>
</evidence>
<protein>
    <submittedName>
        <fullName evidence="8">Cytochrome P450</fullName>
    </submittedName>
</protein>
<evidence type="ECO:0000313" key="8">
    <source>
        <dbReference type="EMBL" id="PBK60874.1"/>
    </source>
</evidence>
<keyword evidence="6" id="KW-0408">Iron</keyword>
<comment type="similarity">
    <text evidence="2">Belongs to the cytochrome P450 family.</text>
</comment>
<dbReference type="Pfam" id="PF00067">
    <property type="entry name" value="p450"/>
    <property type="match status" value="1"/>
</dbReference>
<keyword evidence="5" id="KW-0560">Oxidoreductase</keyword>
<evidence type="ECO:0000256" key="2">
    <source>
        <dbReference type="ARBA" id="ARBA00010617"/>
    </source>
</evidence>
<reference evidence="9" key="1">
    <citation type="journal article" date="2017" name="Nat. Ecol. Evol.">
        <title>Genome expansion and lineage-specific genetic innovations in the forest pathogenic fungi Armillaria.</title>
        <authorList>
            <person name="Sipos G."/>
            <person name="Prasanna A.N."/>
            <person name="Walter M.C."/>
            <person name="O'Connor E."/>
            <person name="Balint B."/>
            <person name="Krizsan K."/>
            <person name="Kiss B."/>
            <person name="Hess J."/>
            <person name="Varga T."/>
            <person name="Slot J."/>
            <person name="Riley R."/>
            <person name="Boka B."/>
            <person name="Rigling D."/>
            <person name="Barry K."/>
            <person name="Lee J."/>
            <person name="Mihaltcheva S."/>
            <person name="LaButti K."/>
            <person name="Lipzen A."/>
            <person name="Waldron R."/>
            <person name="Moloney N.M."/>
            <person name="Sperisen C."/>
            <person name="Kredics L."/>
            <person name="Vagvoelgyi C."/>
            <person name="Patrignani A."/>
            <person name="Fitzpatrick D."/>
            <person name="Nagy I."/>
            <person name="Doyle S."/>
            <person name="Anderson J.B."/>
            <person name="Grigoriev I.V."/>
            <person name="Gueldener U."/>
            <person name="Muensterkoetter M."/>
            <person name="Nagy L.G."/>
        </authorList>
    </citation>
    <scope>NUCLEOTIDE SEQUENCE [LARGE SCALE GENOMIC DNA]</scope>
    <source>
        <strain evidence="9">28-4</strain>
    </source>
</reference>
<dbReference type="Proteomes" id="UP000218334">
    <property type="component" value="Unassembled WGS sequence"/>
</dbReference>
<dbReference type="GO" id="GO:0004497">
    <property type="term" value="F:monooxygenase activity"/>
    <property type="evidence" value="ECO:0007669"/>
    <property type="project" value="UniProtKB-KW"/>
</dbReference>
<dbReference type="AlphaFoldDB" id="A0A2H3AVX0"/>
<sequence>PGPFPPGPKGLSFIGNDLDIPSEKEWLTFARWGEKYGHIASVSVLGRRIVVINSAQTAIDILDKKGAIYSDRPIVAMGRELVGWKNAFVLMPYGSRFRVSRRRVHQIFGTNTSFKQFLPVISFEISRSKQCSFIIAATLIADALRMNVANIMQISYGYEIQEESDPFLKLADEAADHFIQSTTPGAFLVNILPILRHIPDWFPRAEFKRTAKEWRSTLHEVVEQPYNYAKQQIAAGDARYSFTSSQLKCGMSNDKEFDIRWTAAALYTGQFNNNHLHARNTTAGSGTASFSLPTSNSAKAQAEIDVIVGNDGLPRFDDREHLPYINALALEVNRWHAVGLLYSVSEDDVQSGYFIPANVWYENLHPLIPRLMIIVCRNMLHDRAVYHKPFEWRPWNKEWGYSVRHVSTTARSASRTDLTVLRF</sequence>
<evidence type="ECO:0000256" key="6">
    <source>
        <dbReference type="ARBA" id="ARBA00023004"/>
    </source>
</evidence>
<dbReference type="PANTHER" id="PTHR46300:SF7">
    <property type="entry name" value="P450, PUTATIVE (EUROFUNG)-RELATED"/>
    <property type="match status" value="1"/>
</dbReference>
<evidence type="ECO:0000313" key="9">
    <source>
        <dbReference type="Proteomes" id="UP000218334"/>
    </source>
</evidence>
<evidence type="ECO:0000256" key="3">
    <source>
        <dbReference type="ARBA" id="ARBA00022617"/>
    </source>
</evidence>
<gene>
    <name evidence="8" type="ORF">ARMSODRAFT_897457</name>
</gene>
<name>A0A2H3AVX0_9AGAR</name>
<comment type="cofactor">
    <cofactor evidence="1">
        <name>heme</name>
        <dbReference type="ChEBI" id="CHEBI:30413"/>
    </cofactor>
</comment>
<dbReference type="Gene3D" id="1.10.630.10">
    <property type="entry name" value="Cytochrome P450"/>
    <property type="match status" value="1"/>
</dbReference>